<name>A0A918I3W1_9ACTN</name>
<protein>
    <submittedName>
        <fullName evidence="1">Uncharacterized protein</fullName>
    </submittedName>
</protein>
<organism evidence="1 2">
    <name type="scientific">Streptomyces lavendofoliae</name>
    <dbReference type="NCBI Taxonomy" id="67314"/>
    <lineage>
        <taxon>Bacteria</taxon>
        <taxon>Bacillati</taxon>
        <taxon>Actinomycetota</taxon>
        <taxon>Actinomycetes</taxon>
        <taxon>Kitasatosporales</taxon>
        <taxon>Streptomycetaceae</taxon>
        <taxon>Streptomyces</taxon>
    </lineage>
</organism>
<dbReference type="Proteomes" id="UP000636661">
    <property type="component" value="Unassembled WGS sequence"/>
</dbReference>
<dbReference type="AlphaFoldDB" id="A0A918I3W1"/>
<dbReference type="EMBL" id="BMTP01000034">
    <property type="protein sequence ID" value="GGU67939.1"/>
    <property type="molecule type" value="Genomic_DNA"/>
</dbReference>
<keyword evidence="2" id="KW-1185">Reference proteome</keyword>
<evidence type="ECO:0000313" key="1">
    <source>
        <dbReference type="EMBL" id="GGU67939.1"/>
    </source>
</evidence>
<proteinExistence type="predicted"/>
<reference evidence="1" key="1">
    <citation type="journal article" date="2014" name="Int. J. Syst. Evol. Microbiol.">
        <title>Complete genome sequence of Corynebacterium casei LMG S-19264T (=DSM 44701T), isolated from a smear-ripened cheese.</title>
        <authorList>
            <consortium name="US DOE Joint Genome Institute (JGI-PGF)"/>
            <person name="Walter F."/>
            <person name="Albersmeier A."/>
            <person name="Kalinowski J."/>
            <person name="Ruckert C."/>
        </authorList>
    </citation>
    <scope>NUCLEOTIDE SEQUENCE</scope>
    <source>
        <strain evidence="1">JCM 4391</strain>
    </source>
</reference>
<accession>A0A918I3W1</accession>
<evidence type="ECO:0000313" key="2">
    <source>
        <dbReference type="Proteomes" id="UP000636661"/>
    </source>
</evidence>
<comment type="caution">
    <text evidence="1">The sequence shown here is derived from an EMBL/GenBank/DDBJ whole genome shotgun (WGS) entry which is preliminary data.</text>
</comment>
<sequence>MWRWPVPPTAWSCSWCHPASHVGGEWFEVSRPPYLRIGMRWEEAVVADGLAPGTSHSFGISDKTLCGIQEAGMSPSDYWWLPEREDACGACRETAGVIDDRWPRAMKGEDARVSVALRL</sequence>
<reference evidence="1" key="2">
    <citation type="submission" date="2020-09" db="EMBL/GenBank/DDBJ databases">
        <authorList>
            <person name="Sun Q."/>
            <person name="Ohkuma M."/>
        </authorList>
    </citation>
    <scope>NUCLEOTIDE SEQUENCE</scope>
    <source>
        <strain evidence="1">JCM 4391</strain>
    </source>
</reference>
<gene>
    <name evidence="1" type="ORF">GCM10010274_65410</name>
</gene>